<sequence length="60" mass="6054">NDGGGQGCRGGAGMTLCAEMAGEMFGNDGAECSAMTGRRGNEERGARNSDGGGNAERERN</sequence>
<accession>A0AA91U407</accession>
<dbReference type="EMBL" id="NWMT01000082">
    <property type="protein sequence ID" value="PCC99981.1"/>
    <property type="molecule type" value="Genomic_DNA"/>
</dbReference>
<proteinExistence type="predicted"/>
<protein>
    <submittedName>
        <fullName evidence="2">Uncharacterized protein</fullName>
    </submittedName>
</protein>
<name>A0AA91U407_9GAMM</name>
<gene>
    <name evidence="2" type="ORF">CO192_07560</name>
</gene>
<feature type="non-terminal residue" evidence="2">
    <location>
        <position position="1"/>
    </location>
</feature>
<evidence type="ECO:0000313" key="3">
    <source>
        <dbReference type="Proteomes" id="UP000243750"/>
    </source>
</evidence>
<reference evidence="2 3" key="1">
    <citation type="submission" date="2017-09" db="EMBL/GenBank/DDBJ databases">
        <title>Bacterial and phytoplankton interrelationship in Kongsfjorden, an Arctic fjord.</title>
        <authorList>
            <person name="Sinha R."/>
            <person name="Krishnan K."/>
        </authorList>
    </citation>
    <scope>NUCLEOTIDE SEQUENCE [LARGE SCALE GENOMIC DNA]</scope>
    <source>
        <strain evidence="2 3">58</strain>
    </source>
</reference>
<dbReference type="AlphaFoldDB" id="A0AA91U407"/>
<comment type="caution">
    <text evidence="2">The sequence shown here is derived from an EMBL/GenBank/DDBJ whole genome shotgun (WGS) entry which is preliminary data.</text>
</comment>
<evidence type="ECO:0000313" key="2">
    <source>
        <dbReference type="EMBL" id="PCC99981.1"/>
    </source>
</evidence>
<evidence type="ECO:0000256" key="1">
    <source>
        <dbReference type="SAM" id="MobiDB-lite"/>
    </source>
</evidence>
<organism evidence="2 3">
    <name type="scientific">Halopseudomonas pelagia</name>
    <dbReference type="NCBI Taxonomy" id="553151"/>
    <lineage>
        <taxon>Bacteria</taxon>
        <taxon>Pseudomonadati</taxon>
        <taxon>Pseudomonadota</taxon>
        <taxon>Gammaproteobacteria</taxon>
        <taxon>Pseudomonadales</taxon>
        <taxon>Pseudomonadaceae</taxon>
        <taxon>Halopseudomonas</taxon>
    </lineage>
</organism>
<feature type="region of interest" description="Disordered" evidence="1">
    <location>
        <begin position="30"/>
        <end position="60"/>
    </location>
</feature>
<dbReference type="Proteomes" id="UP000243750">
    <property type="component" value="Unassembled WGS sequence"/>
</dbReference>